<evidence type="ECO:0000256" key="3">
    <source>
        <dbReference type="ARBA" id="ARBA00023221"/>
    </source>
</evidence>
<comment type="caution">
    <text evidence="4">The sequence shown here is derived from an EMBL/GenBank/DDBJ whole genome shotgun (WGS) entry which is preliminary data.</text>
</comment>
<name>A0A2T2XH79_9FIRM</name>
<dbReference type="AlphaFoldDB" id="A0A2T2XH79"/>
<dbReference type="Gene3D" id="3.40.50.720">
    <property type="entry name" value="NAD(P)-binding Rossmann-like Domain"/>
    <property type="match status" value="1"/>
</dbReference>
<dbReference type="EMBL" id="PXYW01000016">
    <property type="protein sequence ID" value="PSR33816.1"/>
    <property type="molecule type" value="Genomic_DNA"/>
</dbReference>
<keyword evidence="3" id="KW-0753">Steroid metabolism</keyword>
<protein>
    <submittedName>
        <fullName evidence="4">Short chain dehydrogenase</fullName>
    </submittedName>
</protein>
<dbReference type="PRINTS" id="PR00080">
    <property type="entry name" value="SDRFAMILY"/>
</dbReference>
<comment type="similarity">
    <text evidence="1">Belongs to the short-chain dehydrogenases/reductases (SDR) family.</text>
</comment>
<dbReference type="Proteomes" id="UP000242972">
    <property type="component" value="Unassembled WGS sequence"/>
</dbReference>
<dbReference type="PANTHER" id="PTHR42879:SF6">
    <property type="entry name" value="NADPH-DEPENDENT REDUCTASE BACG"/>
    <property type="match status" value="1"/>
</dbReference>
<sequence length="301" mass="32705">MHWKVISCIVAVRSTRSIDRSKTWRGRDFSTKVELPVDLELGNKVAVIMGGTSGVGLAVAKRLLDEGARVAICGRAASKLQMAESLLRQSVNQAADRVLAMTCDATDVSMVHLFIEAVGKAYGGIDVLVNSAGGSLMKSFFELTQTDWMDQINLKYFAVIYAVQESIPYLKQSTAPRIININSTLAREANEKLVATGATRAGLLNLTKSLALELAPYEILVNSVSLGVIRSDQWERRRQSDPGGGDADVWYQQLASSRRIPLGRVGLPREVADVIAFMASARSSYVTGTCIEVDGGMSRYV</sequence>
<dbReference type="Pfam" id="PF13561">
    <property type="entry name" value="adh_short_C2"/>
    <property type="match status" value="1"/>
</dbReference>
<dbReference type="PANTHER" id="PTHR42879">
    <property type="entry name" value="3-OXOACYL-(ACYL-CARRIER-PROTEIN) REDUCTASE"/>
    <property type="match status" value="1"/>
</dbReference>
<evidence type="ECO:0000256" key="2">
    <source>
        <dbReference type="ARBA" id="ARBA00023002"/>
    </source>
</evidence>
<evidence type="ECO:0000313" key="5">
    <source>
        <dbReference type="Proteomes" id="UP000242972"/>
    </source>
</evidence>
<dbReference type="GO" id="GO:0016491">
    <property type="term" value="F:oxidoreductase activity"/>
    <property type="evidence" value="ECO:0007669"/>
    <property type="project" value="UniProtKB-KW"/>
</dbReference>
<evidence type="ECO:0000313" key="4">
    <source>
        <dbReference type="EMBL" id="PSR33816.1"/>
    </source>
</evidence>
<gene>
    <name evidence="4" type="ORF">C7B46_08180</name>
</gene>
<keyword evidence="3" id="KW-0443">Lipid metabolism</keyword>
<proteinExistence type="inferred from homology"/>
<dbReference type="NCBIfam" id="NF005468">
    <property type="entry name" value="PRK07062.1"/>
    <property type="match status" value="1"/>
</dbReference>
<dbReference type="InterPro" id="IPR036291">
    <property type="entry name" value="NAD(P)-bd_dom_sf"/>
</dbReference>
<dbReference type="SUPFAM" id="SSF51735">
    <property type="entry name" value="NAD(P)-binding Rossmann-fold domains"/>
    <property type="match status" value="1"/>
</dbReference>
<accession>A0A2T2XH79</accession>
<keyword evidence="2" id="KW-0560">Oxidoreductase</keyword>
<evidence type="ECO:0000256" key="1">
    <source>
        <dbReference type="ARBA" id="ARBA00006484"/>
    </source>
</evidence>
<dbReference type="FunFam" id="3.40.50.720:FF:000084">
    <property type="entry name" value="Short-chain dehydrogenase reductase"/>
    <property type="match status" value="1"/>
</dbReference>
<dbReference type="GO" id="GO:0008206">
    <property type="term" value="P:bile acid metabolic process"/>
    <property type="evidence" value="ECO:0007669"/>
    <property type="project" value="UniProtKB-ARBA"/>
</dbReference>
<dbReference type="PRINTS" id="PR00081">
    <property type="entry name" value="GDHRDH"/>
</dbReference>
<organism evidence="4 5">
    <name type="scientific">Sulfobacillus benefaciens</name>
    <dbReference type="NCBI Taxonomy" id="453960"/>
    <lineage>
        <taxon>Bacteria</taxon>
        <taxon>Bacillati</taxon>
        <taxon>Bacillota</taxon>
        <taxon>Clostridia</taxon>
        <taxon>Eubacteriales</taxon>
        <taxon>Clostridiales Family XVII. Incertae Sedis</taxon>
        <taxon>Sulfobacillus</taxon>
    </lineage>
</organism>
<dbReference type="InterPro" id="IPR002347">
    <property type="entry name" value="SDR_fam"/>
</dbReference>
<reference evidence="4 5" key="1">
    <citation type="journal article" date="2014" name="BMC Genomics">
        <title>Comparison of environmental and isolate Sulfobacillus genomes reveals diverse carbon, sulfur, nitrogen, and hydrogen metabolisms.</title>
        <authorList>
            <person name="Justice N.B."/>
            <person name="Norman A."/>
            <person name="Brown C.T."/>
            <person name="Singh A."/>
            <person name="Thomas B.C."/>
            <person name="Banfield J.F."/>
        </authorList>
    </citation>
    <scope>NUCLEOTIDE SEQUENCE [LARGE SCALE GENOMIC DNA]</scope>
    <source>
        <strain evidence="4">AMDSBA4</strain>
    </source>
</reference>
<dbReference type="InterPro" id="IPR050259">
    <property type="entry name" value="SDR"/>
</dbReference>